<dbReference type="RefSeq" id="WP_267992187.1">
    <property type="nucleotide sequence ID" value="NZ_JAPQFC010000821.1"/>
</dbReference>
<comment type="caution">
    <text evidence="1">The sequence shown here is derived from an EMBL/GenBank/DDBJ whole genome shotgun (WGS) entry which is preliminary data.</text>
</comment>
<protein>
    <submittedName>
        <fullName evidence="1">Uncharacterized protein</fullName>
    </submittedName>
</protein>
<name>A0A9Q4DK39_ACTPL</name>
<evidence type="ECO:0000313" key="1">
    <source>
        <dbReference type="EMBL" id="MCY6524947.1"/>
    </source>
</evidence>
<accession>A0A9Q4DK39</accession>
<reference evidence="1" key="2">
    <citation type="submission" date="2022-12" db="EMBL/GenBank/DDBJ databases">
        <authorList>
            <person name="Kardos G."/>
            <person name="Sarkozi R."/>
            <person name="Laczko L."/>
            <person name="Marton S."/>
            <person name="Makrai L."/>
            <person name="Banyai K."/>
            <person name="Fodor L."/>
        </authorList>
    </citation>
    <scope>NUCLEOTIDE SEQUENCE</scope>
    <source>
        <strain evidence="1">84/14</strain>
    </source>
</reference>
<organism evidence="1 2">
    <name type="scientific">Actinobacillus pleuropneumoniae</name>
    <name type="common">Haemophilus pleuropneumoniae</name>
    <dbReference type="NCBI Taxonomy" id="715"/>
    <lineage>
        <taxon>Bacteria</taxon>
        <taxon>Pseudomonadati</taxon>
        <taxon>Pseudomonadota</taxon>
        <taxon>Gammaproteobacteria</taxon>
        <taxon>Pasteurellales</taxon>
        <taxon>Pasteurellaceae</taxon>
        <taxon>Actinobacillus</taxon>
    </lineage>
</organism>
<evidence type="ECO:0000313" key="2">
    <source>
        <dbReference type="Proteomes" id="UP001077788"/>
    </source>
</evidence>
<dbReference type="EMBL" id="JAPQFC010000821">
    <property type="protein sequence ID" value="MCY6524947.1"/>
    <property type="molecule type" value="Genomic_DNA"/>
</dbReference>
<dbReference type="Proteomes" id="UP001077788">
    <property type="component" value="Unassembled WGS sequence"/>
</dbReference>
<reference evidence="1" key="1">
    <citation type="journal article" date="2021" name="Vet Sci">
        <title>O-Serogroups and Pathovirotypes of Escherichia coli Isolated from Post-Weaning Piglets Showing Diarrhoea and/or Oedema in South Korea.</title>
        <authorList>
            <person name="Byun J.W."/>
            <person name="Moon B.Y."/>
            <person name="Do K.H."/>
            <person name="Lee K."/>
            <person name="Lee H.Y."/>
            <person name="Kim W.I."/>
            <person name="So B."/>
            <person name="Lee W.K."/>
        </authorList>
    </citation>
    <scope>NUCLEOTIDE SEQUENCE</scope>
    <source>
        <strain evidence="1">84/14</strain>
    </source>
</reference>
<dbReference type="AlphaFoldDB" id="A0A9Q4DK39"/>
<proteinExistence type="predicted"/>
<gene>
    <name evidence="1" type="ORF">OYG11_12130</name>
</gene>
<feature type="non-terminal residue" evidence="1">
    <location>
        <position position="1"/>
    </location>
</feature>
<sequence length="59" mass="6786">TYNEHHLSSSLSYGFLKTFPQHGFGQEYFFTSLSVPLHMPFQIRHSGQLQFAVVFGAHK</sequence>